<dbReference type="EMBL" id="AVOT02020036">
    <property type="protein sequence ID" value="MBW0507982.1"/>
    <property type="molecule type" value="Genomic_DNA"/>
</dbReference>
<accession>A0A9Q3DTN4</accession>
<dbReference type="AlphaFoldDB" id="A0A9Q3DTN4"/>
<protein>
    <submittedName>
        <fullName evidence="1">Uncharacterized protein</fullName>
    </submittedName>
</protein>
<comment type="caution">
    <text evidence="1">The sequence shown here is derived from an EMBL/GenBank/DDBJ whole genome shotgun (WGS) entry which is preliminary data.</text>
</comment>
<evidence type="ECO:0000313" key="2">
    <source>
        <dbReference type="Proteomes" id="UP000765509"/>
    </source>
</evidence>
<evidence type="ECO:0000313" key="1">
    <source>
        <dbReference type="EMBL" id="MBW0507982.1"/>
    </source>
</evidence>
<dbReference type="Proteomes" id="UP000765509">
    <property type="component" value="Unassembled WGS sequence"/>
</dbReference>
<proteinExistence type="predicted"/>
<reference evidence="1" key="1">
    <citation type="submission" date="2021-03" db="EMBL/GenBank/DDBJ databases">
        <title>Draft genome sequence of rust myrtle Austropuccinia psidii MF-1, a brazilian biotype.</title>
        <authorList>
            <person name="Quecine M.C."/>
            <person name="Pachon D.M.R."/>
            <person name="Bonatelli M.L."/>
            <person name="Correr F.H."/>
            <person name="Franceschini L.M."/>
            <person name="Leite T.F."/>
            <person name="Margarido G.R.A."/>
            <person name="Almeida C.A."/>
            <person name="Ferrarezi J.A."/>
            <person name="Labate C.A."/>
        </authorList>
    </citation>
    <scope>NUCLEOTIDE SEQUENCE</scope>
    <source>
        <strain evidence="1">MF-1</strain>
    </source>
</reference>
<name>A0A9Q3DTN4_9BASI</name>
<sequence>MSPVHLRNLGIPRNQLEGREGFSRTRRPVGGPLGHSADWKDMDQVLQVYQLLKDLFQCRMDSKRFNLSSHWAELGASFQNICIKDIYYKDLMVITKGWNPTKQRTADPDRAYSDSFKLARSSPNQLSSSFTPFRHQQISCQELPFFTIPGSFREKTRIQGQKQDLFQEKAERVRPKKTESVGLGERSTQEQEIVVNTSRISSATNRNITPSWTEHNVVTPESNLNSDKPWLQMSLFSVKTQESLDDFQKLNETFQRNVILQEAIIKAIQESCSQLSKAS</sequence>
<keyword evidence="2" id="KW-1185">Reference proteome</keyword>
<gene>
    <name evidence="1" type="ORF">O181_047697</name>
</gene>
<organism evidence="1 2">
    <name type="scientific">Austropuccinia psidii MF-1</name>
    <dbReference type="NCBI Taxonomy" id="1389203"/>
    <lineage>
        <taxon>Eukaryota</taxon>
        <taxon>Fungi</taxon>
        <taxon>Dikarya</taxon>
        <taxon>Basidiomycota</taxon>
        <taxon>Pucciniomycotina</taxon>
        <taxon>Pucciniomycetes</taxon>
        <taxon>Pucciniales</taxon>
        <taxon>Sphaerophragmiaceae</taxon>
        <taxon>Austropuccinia</taxon>
    </lineage>
</organism>